<dbReference type="EMBL" id="DS022310">
    <property type="protein sequence ID" value="OAJ43423.1"/>
    <property type="molecule type" value="Genomic_DNA"/>
</dbReference>
<dbReference type="Proteomes" id="UP000077115">
    <property type="component" value="Unassembled WGS sequence"/>
</dbReference>
<proteinExistence type="predicted"/>
<organism evidence="2 3">
    <name type="scientific">Batrachochytrium dendrobatidis (strain JEL423)</name>
    <dbReference type="NCBI Taxonomy" id="403673"/>
    <lineage>
        <taxon>Eukaryota</taxon>
        <taxon>Fungi</taxon>
        <taxon>Fungi incertae sedis</taxon>
        <taxon>Chytridiomycota</taxon>
        <taxon>Chytridiomycota incertae sedis</taxon>
        <taxon>Chytridiomycetes</taxon>
        <taxon>Rhizophydiales</taxon>
        <taxon>Rhizophydiales incertae sedis</taxon>
        <taxon>Batrachochytrium</taxon>
    </lineage>
</organism>
<name>A0A177WTK1_BATDL</name>
<reference evidence="2 3" key="1">
    <citation type="submission" date="2006-10" db="EMBL/GenBank/DDBJ databases">
        <title>The Genome Sequence of Batrachochytrium dendrobatidis JEL423.</title>
        <authorList>
            <consortium name="The Broad Institute Genome Sequencing Platform"/>
            <person name="Birren B."/>
            <person name="Lander E."/>
            <person name="Galagan J."/>
            <person name="Cuomo C."/>
            <person name="Devon K."/>
            <person name="Jaffe D."/>
            <person name="Butler J."/>
            <person name="Alvarez P."/>
            <person name="Gnerre S."/>
            <person name="Grabherr M."/>
            <person name="Kleber M."/>
            <person name="Mauceli E."/>
            <person name="Brockman W."/>
            <person name="Young S."/>
            <person name="LaButti K."/>
            <person name="Sykes S."/>
            <person name="DeCaprio D."/>
            <person name="Crawford M."/>
            <person name="Koehrsen M."/>
            <person name="Engels R."/>
            <person name="Montgomery P."/>
            <person name="Pearson M."/>
            <person name="Howarth C."/>
            <person name="Larson L."/>
            <person name="White J."/>
            <person name="O'Leary S."/>
            <person name="Kodira C."/>
            <person name="Zeng Q."/>
            <person name="Yandava C."/>
            <person name="Alvarado L."/>
            <person name="Longcore J."/>
            <person name="James T."/>
        </authorList>
    </citation>
    <scope>NUCLEOTIDE SEQUENCE [LARGE SCALE GENOMIC DNA]</scope>
    <source>
        <strain evidence="2 3">JEL423</strain>
    </source>
</reference>
<gene>
    <name evidence="2" type="ORF">BDEG_26785</name>
</gene>
<protein>
    <submittedName>
        <fullName evidence="2">Uncharacterized protein</fullName>
    </submittedName>
</protein>
<evidence type="ECO:0000313" key="2">
    <source>
        <dbReference type="EMBL" id="OAJ43423.1"/>
    </source>
</evidence>
<evidence type="ECO:0000256" key="1">
    <source>
        <dbReference type="SAM" id="MobiDB-lite"/>
    </source>
</evidence>
<evidence type="ECO:0000313" key="3">
    <source>
        <dbReference type="Proteomes" id="UP000077115"/>
    </source>
</evidence>
<accession>A0A177WTK1</accession>
<feature type="compositionally biased region" description="Basic and acidic residues" evidence="1">
    <location>
        <begin position="74"/>
        <end position="84"/>
    </location>
</feature>
<reference evidence="2 3" key="2">
    <citation type="submission" date="2016-05" db="EMBL/GenBank/DDBJ databases">
        <title>Lineage-specific infection strategies underlie the spectrum of fungal disease in amphibians.</title>
        <authorList>
            <person name="Cuomo C.A."/>
            <person name="Farrer R.A."/>
            <person name="James T."/>
            <person name="Longcore J."/>
            <person name="Birren B."/>
        </authorList>
    </citation>
    <scope>NUCLEOTIDE SEQUENCE [LARGE SCALE GENOMIC DNA]</scope>
    <source>
        <strain evidence="2 3">JEL423</strain>
    </source>
</reference>
<feature type="region of interest" description="Disordered" evidence="1">
    <location>
        <begin position="51"/>
        <end position="84"/>
    </location>
</feature>
<feature type="compositionally biased region" description="Low complexity" evidence="1">
    <location>
        <begin position="57"/>
        <end position="66"/>
    </location>
</feature>
<sequence length="303" mass="35118">MASIIEKLILSAESGEFYFSFLHLQCFMQTLHPPHKTYGADRSSRQVWMSRNDADSDTASDANLSSRSSQYSEHSNDTHVRTEVKKLDRELRRMAESSTGQTDSALKALMNQTTDVWFRYTNPIGLQHVQSHQPPSRTIQKKIAMHCQTPFQSTQHHYSATYLNSMNPTPTSNANQHRITCTDSILHDPAFSLVGLHPDISITDQLNLLRAQEKFFLIEQWRTAWDQARPPVPRWYMLKNKQFSTEAKRARVLLTCADQQESEYQTRMNILYLHREMCKDLDYQVSAIDQSTMIESFKTTQYT</sequence>
<dbReference type="VEuPathDB" id="FungiDB:BDEG_26785"/>
<dbReference type="AlphaFoldDB" id="A0A177WTK1"/>